<dbReference type="InterPro" id="IPR012947">
    <property type="entry name" value="tRNA_SAD"/>
</dbReference>
<sequence length="443" mass="48399">MATRRLYWENPYDAEFSARVVRTWREGNEVFVVLDSTLFYPEGGGQPSDTGIIIVPGTEAGKNEGKTGGLSRGFPVSFVREEDGEIVHVVNMPRDGSAGTFLTEFEAGSSVRGAIDWKRRFDHMQQHTGQHILSRAFEKVAGASTRGFHLGKDYVSIDLDVQVLGDDLIRQAEDLANEVVFKDVPVEIVERPWDEIPPGVRVRIPVEEPLVRIVQIGDFDACACGGTHVSSTGQVGIIKINGIDRSHGGVRVIFRCGWRALRDLAEKERLLSETARILSQGESAVPGVVGSLLKKVSCLEKEIEKLKRDLLELEILKLMQESGSTNEDPGKKAIIKIYPDKDQAELRVIARRVSDLTDKVTVVLSRGPRFGLVVAVPEAGESEKVSGHLQVEEDASAIVAKISQKWGGRGGGSRHLAQLGSKDPLKAGDDEVLAGLREILGLS</sequence>
<feature type="domain" description="Alanyl-transfer RNA synthetases family profile" evidence="6">
    <location>
        <begin position="1"/>
        <end position="253"/>
    </location>
</feature>
<dbReference type="Gene3D" id="3.30.980.10">
    <property type="entry name" value="Threonyl-trna Synthetase, Chain A, domain 2"/>
    <property type="match status" value="1"/>
</dbReference>
<keyword evidence="3" id="KW-0479">Metal-binding</keyword>
<dbReference type="InterPro" id="IPR018164">
    <property type="entry name" value="Ala-tRNA-synth_IIc_N"/>
</dbReference>
<evidence type="ECO:0000313" key="7">
    <source>
        <dbReference type="EMBL" id="QUL99099.1"/>
    </source>
</evidence>
<evidence type="ECO:0000256" key="1">
    <source>
        <dbReference type="ARBA" id="ARBA00001947"/>
    </source>
</evidence>
<dbReference type="PANTHER" id="PTHR43462">
    <property type="entry name" value="ALANYL-TRNA EDITING PROTEIN"/>
    <property type="match status" value="1"/>
</dbReference>
<proteinExistence type="predicted"/>
<dbReference type="GO" id="GO:0003676">
    <property type="term" value="F:nucleic acid binding"/>
    <property type="evidence" value="ECO:0007669"/>
    <property type="project" value="InterPro"/>
</dbReference>
<dbReference type="SMART" id="SM00863">
    <property type="entry name" value="tRNA_SAD"/>
    <property type="match status" value="1"/>
</dbReference>
<dbReference type="KEGG" id="fcz:IMF26_03255"/>
<dbReference type="Gene3D" id="3.10.310.40">
    <property type="match status" value="1"/>
</dbReference>
<dbReference type="InterPro" id="IPR051335">
    <property type="entry name" value="Alanyl-tRNA_Editing_Enzymes"/>
</dbReference>
<reference evidence="7" key="1">
    <citation type="submission" date="2020-10" db="EMBL/GenBank/DDBJ databases">
        <authorList>
            <person name="Kadnikov V."/>
            <person name="Beletsky A.V."/>
            <person name="Mardanov A.V."/>
            <person name="Karnachuk O.V."/>
            <person name="Ravin N.V."/>
        </authorList>
    </citation>
    <scope>NUCLEOTIDE SEQUENCE</scope>
    <source>
        <strain evidence="7">Bu02</strain>
    </source>
</reference>
<dbReference type="Gene3D" id="6.10.250.550">
    <property type="match status" value="1"/>
</dbReference>
<accession>A0AAT9LDC7</accession>
<keyword evidence="4" id="KW-0862">Zinc</keyword>
<comment type="cofactor">
    <cofactor evidence="1">
        <name>Zn(2+)</name>
        <dbReference type="ChEBI" id="CHEBI:29105"/>
    </cofactor>
</comment>
<dbReference type="InterPro" id="IPR018165">
    <property type="entry name" value="Ala-tRNA-synth_IIc_core"/>
</dbReference>
<evidence type="ECO:0000256" key="3">
    <source>
        <dbReference type="ARBA" id="ARBA00022723"/>
    </source>
</evidence>
<dbReference type="Gene3D" id="2.40.30.130">
    <property type="match status" value="1"/>
</dbReference>
<dbReference type="GO" id="GO:0004813">
    <property type="term" value="F:alanine-tRNA ligase activity"/>
    <property type="evidence" value="ECO:0007669"/>
    <property type="project" value="InterPro"/>
</dbReference>
<dbReference type="Pfam" id="PF07973">
    <property type="entry name" value="tRNA_SAD"/>
    <property type="match status" value="1"/>
</dbReference>
<dbReference type="SUPFAM" id="SSF50447">
    <property type="entry name" value="Translation proteins"/>
    <property type="match status" value="1"/>
</dbReference>
<evidence type="ECO:0000259" key="6">
    <source>
        <dbReference type="PROSITE" id="PS50860"/>
    </source>
</evidence>
<dbReference type="GO" id="GO:0002161">
    <property type="term" value="F:aminoacyl-tRNA deacylase activity"/>
    <property type="evidence" value="ECO:0007669"/>
    <property type="project" value="UniProtKB-ARBA"/>
</dbReference>
<protein>
    <recommendedName>
        <fullName evidence="6">Alanyl-transfer RNA synthetases family profile domain-containing protein</fullName>
    </recommendedName>
</protein>
<feature type="coiled-coil region" evidence="5">
    <location>
        <begin position="289"/>
        <end position="316"/>
    </location>
</feature>
<comment type="subcellular location">
    <subcellularLocation>
        <location evidence="2">Cytoplasm</location>
    </subcellularLocation>
</comment>
<dbReference type="SUPFAM" id="SSF55186">
    <property type="entry name" value="ThrRS/AlaRS common domain"/>
    <property type="match status" value="1"/>
</dbReference>
<dbReference type="Pfam" id="PF01411">
    <property type="entry name" value="tRNA-synt_2c"/>
    <property type="match status" value="1"/>
</dbReference>
<organism evidence="7">
    <name type="scientific">Candidatus Fermentithermobacillus carboniphilus</name>
    <dbReference type="NCBI Taxonomy" id="3085328"/>
    <lineage>
        <taxon>Bacteria</taxon>
        <taxon>Bacillati</taxon>
        <taxon>Bacillota</taxon>
        <taxon>Candidatus Fermentithermobacillia</taxon>
        <taxon>Candidatus Fermentithermobacillales</taxon>
        <taxon>Candidatus Fermentithermobacillaceae</taxon>
        <taxon>Candidatus Fermentithermobacillus</taxon>
    </lineage>
</organism>
<dbReference type="GO" id="GO:0006419">
    <property type="term" value="P:alanyl-tRNA aminoacylation"/>
    <property type="evidence" value="ECO:0007669"/>
    <property type="project" value="InterPro"/>
</dbReference>
<dbReference type="GO" id="GO:0005524">
    <property type="term" value="F:ATP binding"/>
    <property type="evidence" value="ECO:0007669"/>
    <property type="project" value="InterPro"/>
</dbReference>
<dbReference type="Gene3D" id="3.30.54.20">
    <property type="match status" value="1"/>
</dbReference>
<name>A0AAT9LDC7_9FIRM</name>
<dbReference type="InterPro" id="IPR009000">
    <property type="entry name" value="Transl_B-barrel_sf"/>
</dbReference>
<evidence type="ECO:0000256" key="4">
    <source>
        <dbReference type="ARBA" id="ARBA00022833"/>
    </source>
</evidence>
<dbReference type="GO" id="GO:0005737">
    <property type="term" value="C:cytoplasm"/>
    <property type="evidence" value="ECO:0007669"/>
    <property type="project" value="UniProtKB-SubCell"/>
</dbReference>
<dbReference type="AlphaFoldDB" id="A0AAT9LDC7"/>
<dbReference type="PROSITE" id="PS50860">
    <property type="entry name" value="AA_TRNA_LIGASE_II_ALA"/>
    <property type="match status" value="1"/>
</dbReference>
<gene>
    <name evidence="7" type="ORF">IMF26_03255</name>
</gene>
<dbReference type="PANTHER" id="PTHR43462:SF1">
    <property type="entry name" value="ALANYL-TRNA EDITING PROTEIN AARSD1"/>
    <property type="match status" value="1"/>
</dbReference>
<evidence type="ECO:0000256" key="5">
    <source>
        <dbReference type="SAM" id="Coils"/>
    </source>
</evidence>
<reference evidence="7" key="2">
    <citation type="journal article" date="2023" name="Biology">
        <title>Prokaryotic Life Associated with Coal-Fire Gas Vents Revealed by Metagenomics.</title>
        <authorList>
            <person name="Kadnikov V.V."/>
            <person name="Mardanov A.V."/>
            <person name="Beletsky A.V."/>
            <person name="Karnachuk O.V."/>
            <person name="Ravin N.V."/>
        </authorList>
    </citation>
    <scope>NUCLEOTIDE SEQUENCE</scope>
    <source>
        <strain evidence="7">Bu02</strain>
    </source>
</reference>
<dbReference type="EMBL" id="CP062796">
    <property type="protein sequence ID" value="QUL99099.1"/>
    <property type="molecule type" value="Genomic_DNA"/>
</dbReference>
<evidence type="ECO:0000256" key="2">
    <source>
        <dbReference type="ARBA" id="ARBA00004496"/>
    </source>
</evidence>
<dbReference type="GO" id="GO:0046872">
    <property type="term" value="F:metal ion binding"/>
    <property type="evidence" value="ECO:0007669"/>
    <property type="project" value="UniProtKB-KW"/>
</dbReference>
<keyword evidence="5" id="KW-0175">Coiled coil</keyword>
<dbReference type="InterPro" id="IPR018163">
    <property type="entry name" value="Thr/Ala-tRNA-synth_IIc_edit"/>
</dbReference>